<dbReference type="Proteomes" id="UP000245802">
    <property type="component" value="Chromosome"/>
</dbReference>
<name>A0A2Z3H4U5_9BACT</name>
<accession>A0A2Z3H4U5</accession>
<dbReference type="EMBL" id="CP025958">
    <property type="protein sequence ID" value="AWM39901.1"/>
    <property type="molecule type" value="Genomic_DNA"/>
</dbReference>
<protein>
    <submittedName>
        <fullName evidence="1">Uncharacterized protein</fullName>
    </submittedName>
</protein>
<gene>
    <name evidence="1" type="ORF">C1280_24775</name>
</gene>
<dbReference type="AlphaFoldDB" id="A0A2Z3H4U5"/>
<dbReference type="OrthoDB" id="9815249at2"/>
<reference evidence="1 2" key="1">
    <citation type="submission" date="2018-01" db="EMBL/GenBank/DDBJ databases">
        <title>G. obscuriglobus.</title>
        <authorList>
            <person name="Franke J."/>
            <person name="Blomberg W."/>
            <person name="Selmecki A."/>
        </authorList>
    </citation>
    <scope>NUCLEOTIDE SEQUENCE [LARGE SCALE GENOMIC DNA]</scope>
    <source>
        <strain evidence="1 2">DSM 5831</strain>
    </source>
</reference>
<organism evidence="1 2">
    <name type="scientific">Gemmata obscuriglobus</name>
    <dbReference type="NCBI Taxonomy" id="114"/>
    <lineage>
        <taxon>Bacteria</taxon>
        <taxon>Pseudomonadati</taxon>
        <taxon>Planctomycetota</taxon>
        <taxon>Planctomycetia</taxon>
        <taxon>Gemmatales</taxon>
        <taxon>Gemmataceae</taxon>
        <taxon>Gemmata</taxon>
    </lineage>
</organism>
<evidence type="ECO:0000313" key="1">
    <source>
        <dbReference type="EMBL" id="AWM39901.1"/>
    </source>
</evidence>
<proteinExistence type="predicted"/>
<dbReference type="KEGG" id="gog:C1280_24775"/>
<sequence>MTRLLTALAICIVAAPARGTESPLAEKFLHDGRLAEGETALLVVLDAAPKDDTTRFGLGMIQFARAVENLGRALYEYGCVSEKATQPFLRLPVPKNDAPAVISYRALGRILDAFATDLQRAERTLAGITDDKVKLRLRLANVAFDFAGTGESHTTLIDLLNTLNGGRFGFQTDNPEFRVHFDRGDVAWLRSYCYLLSAMVEGYRSVDEEAGFEVRVRDIFPKVAPPAREPDPNWLGGLKVVDPPRLRRARLHMVAVCELNRETWMHIRVETDDDYEWLPHPKQTDQLGLPLTDERIDAWLAMMAQGEELLKGERLVPGFLISFVFREHPVEQGLNLKTLLDDPPADLLNEKRLRLKGIDAKYLEPEKGKKLLDLSTLGPINQLFNGPFGFAYAARLN</sequence>
<evidence type="ECO:0000313" key="2">
    <source>
        <dbReference type="Proteomes" id="UP000245802"/>
    </source>
</evidence>
<dbReference type="RefSeq" id="WP_010041644.1">
    <property type="nucleotide sequence ID" value="NZ_CP025958.1"/>
</dbReference>
<keyword evidence="2" id="KW-1185">Reference proteome</keyword>